<reference evidence="2" key="1">
    <citation type="submission" date="2019-07" db="EMBL/GenBank/DDBJ databases">
        <title>Genome assemblies of Wolbachia strains wAlbA and wAlbB in wild caught Aedes albopictus specimens.</title>
        <authorList>
            <person name="Kulkarni A."/>
            <person name="Yu W."/>
            <person name="Xue R.-D."/>
            <person name="Ma Y."/>
            <person name="Xu J."/>
        </authorList>
    </citation>
    <scope>NUCLEOTIDE SEQUENCE</scope>
    <source>
        <strain evidence="2">FL2016</strain>
    </source>
</reference>
<dbReference type="EMBL" id="NWVK02000094">
    <property type="protein sequence ID" value="TVS90673.1"/>
    <property type="molecule type" value="Genomic_DNA"/>
</dbReference>
<organism evidence="2">
    <name type="scientific">Wolbachia pipientis</name>
    <dbReference type="NCBI Taxonomy" id="955"/>
    <lineage>
        <taxon>Bacteria</taxon>
        <taxon>Pseudomonadati</taxon>
        <taxon>Pseudomonadota</taxon>
        <taxon>Alphaproteobacteria</taxon>
        <taxon>Rickettsiales</taxon>
        <taxon>Anaplasmataceae</taxon>
        <taxon>Wolbachieae</taxon>
        <taxon>Wolbachia</taxon>
    </lineage>
</organism>
<proteinExistence type="predicted"/>
<dbReference type="AlphaFoldDB" id="A0A6H2NU39"/>
<evidence type="ECO:0000313" key="2">
    <source>
        <dbReference type="EMBL" id="TVS90673.1"/>
    </source>
</evidence>
<name>A0A6H2NU39_WOLPI</name>
<evidence type="ECO:0000256" key="1">
    <source>
        <dbReference type="SAM" id="MobiDB-lite"/>
    </source>
</evidence>
<gene>
    <name evidence="2" type="ORF">COM43_002090</name>
</gene>
<feature type="compositionally biased region" description="Polar residues" evidence="1">
    <location>
        <begin position="1"/>
        <end position="10"/>
    </location>
</feature>
<comment type="caution">
    <text evidence="2">The sequence shown here is derived from an EMBL/GenBank/DDBJ whole genome shotgun (WGS) entry which is preliminary data.</text>
</comment>
<sequence>MHDEQGNQSVKDILEDIKKA</sequence>
<feature type="non-terminal residue" evidence="2">
    <location>
        <position position="20"/>
    </location>
</feature>
<accession>A0A6H2NU39</accession>
<protein>
    <submittedName>
        <fullName evidence="2">DUF2497 domain-containing protein</fullName>
    </submittedName>
</protein>
<feature type="region of interest" description="Disordered" evidence="1">
    <location>
        <begin position="1"/>
        <end position="20"/>
    </location>
</feature>
<dbReference type="Proteomes" id="UP000217566">
    <property type="component" value="Unassembled WGS sequence"/>
</dbReference>